<evidence type="ECO:0000259" key="5">
    <source>
        <dbReference type="PROSITE" id="PS50016"/>
    </source>
</evidence>
<protein>
    <recommendedName>
        <fullName evidence="5">PHD-type domain-containing protein</fullName>
    </recommendedName>
</protein>
<keyword evidence="3" id="KW-0862">Zinc</keyword>
<comment type="caution">
    <text evidence="6">The sequence shown here is derived from an EMBL/GenBank/DDBJ whole genome shotgun (WGS) entry which is preliminary data.</text>
</comment>
<feature type="domain" description="PHD-type" evidence="5">
    <location>
        <begin position="172"/>
        <end position="218"/>
    </location>
</feature>
<evidence type="ECO:0000256" key="2">
    <source>
        <dbReference type="ARBA" id="ARBA00022771"/>
    </source>
</evidence>
<dbReference type="AlphaFoldDB" id="A0A7J7NPD3"/>
<sequence length="226" mass="25333">MSTAVLCPYYIDSIRSVTTKLTHPFLSITYWRGGAMKLASLRKASTCPLCKANFFSITKVDEAASCDQKIYSQTIPHASSASDILVLPDWEIPSSRDQDTSCWVAHIGGGFVGGLLLHEAVAHIGGGFVGGLLLHEAVPNCCINSCWLHHVLVHPNQFSVVNLMSFDLSSTTLFCTVCRSREPEDLLICCDRCRNRWIHSYCLDPPMEPWICMNCRDLRTLYLRYR</sequence>
<keyword evidence="7" id="KW-1185">Reference proteome</keyword>
<dbReference type="SUPFAM" id="SSF57903">
    <property type="entry name" value="FYVE/PHD zinc finger"/>
    <property type="match status" value="1"/>
</dbReference>
<keyword evidence="1" id="KW-0479">Metal-binding</keyword>
<dbReference type="InterPro" id="IPR019787">
    <property type="entry name" value="Znf_PHD-finger"/>
</dbReference>
<gene>
    <name evidence="6" type="ORF">GIB67_038536</name>
</gene>
<dbReference type="PANTHER" id="PTHR47776:SF2">
    <property type="entry name" value="RING-TYPE E3 UBIQUITIN TRANSFERASE BRCA1"/>
    <property type="match status" value="1"/>
</dbReference>
<dbReference type="OrthoDB" id="251770at2759"/>
<name>A0A7J7NPD3_9MAGN</name>
<dbReference type="GO" id="GO:0008270">
    <property type="term" value="F:zinc ion binding"/>
    <property type="evidence" value="ECO:0007669"/>
    <property type="project" value="UniProtKB-KW"/>
</dbReference>
<evidence type="ECO:0000256" key="1">
    <source>
        <dbReference type="ARBA" id="ARBA00022723"/>
    </source>
</evidence>
<dbReference type="Gene3D" id="3.30.40.10">
    <property type="entry name" value="Zinc/RING finger domain, C3HC4 (zinc finger)"/>
    <property type="match status" value="1"/>
</dbReference>
<dbReference type="Pfam" id="PF00628">
    <property type="entry name" value="PHD"/>
    <property type="match status" value="1"/>
</dbReference>
<dbReference type="SMART" id="SM00249">
    <property type="entry name" value="PHD"/>
    <property type="match status" value="1"/>
</dbReference>
<evidence type="ECO:0000256" key="3">
    <source>
        <dbReference type="ARBA" id="ARBA00022833"/>
    </source>
</evidence>
<reference evidence="6 7" key="1">
    <citation type="journal article" date="2020" name="IScience">
        <title>Genome Sequencing of the Endangered Kingdonia uniflora (Circaeasteraceae, Ranunculales) Reveals Potential Mechanisms of Evolutionary Specialization.</title>
        <authorList>
            <person name="Sun Y."/>
            <person name="Deng T."/>
            <person name="Zhang A."/>
            <person name="Moore M.J."/>
            <person name="Landis J.B."/>
            <person name="Lin N."/>
            <person name="Zhang H."/>
            <person name="Zhang X."/>
            <person name="Huang J."/>
            <person name="Zhang X."/>
            <person name="Sun H."/>
            <person name="Wang H."/>
        </authorList>
    </citation>
    <scope>NUCLEOTIDE SEQUENCE [LARGE SCALE GENOMIC DNA]</scope>
    <source>
        <strain evidence="6">TB1705</strain>
        <tissue evidence="6">Leaf</tissue>
    </source>
</reference>
<organism evidence="6 7">
    <name type="scientific">Kingdonia uniflora</name>
    <dbReference type="NCBI Taxonomy" id="39325"/>
    <lineage>
        <taxon>Eukaryota</taxon>
        <taxon>Viridiplantae</taxon>
        <taxon>Streptophyta</taxon>
        <taxon>Embryophyta</taxon>
        <taxon>Tracheophyta</taxon>
        <taxon>Spermatophyta</taxon>
        <taxon>Magnoliopsida</taxon>
        <taxon>Ranunculales</taxon>
        <taxon>Circaeasteraceae</taxon>
        <taxon>Kingdonia</taxon>
    </lineage>
</organism>
<dbReference type="InterPro" id="IPR013083">
    <property type="entry name" value="Znf_RING/FYVE/PHD"/>
</dbReference>
<dbReference type="PROSITE" id="PS50016">
    <property type="entry name" value="ZF_PHD_2"/>
    <property type="match status" value="1"/>
</dbReference>
<evidence type="ECO:0000313" key="7">
    <source>
        <dbReference type="Proteomes" id="UP000541444"/>
    </source>
</evidence>
<evidence type="ECO:0000313" key="6">
    <source>
        <dbReference type="EMBL" id="KAF6169039.1"/>
    </source>
</evidence>
<dbReference type="Proteomes" id="UP000541444">
    <property type="component" value="Unassembled WGS sequence"/>
</dbReference>
<proteinExistence type="predicted"/>
<keyword evidence="2 4" id="KW-0863">Zinc-finger</keyword>
<evidence type="ECO:0000256" key="4">
    <source>
        <dbReference type="PROSITE-ProRule" id="PRU00146"/>
    </source>
</evidence>
<accession>A0A7J7NPD3</accession>
<dbReference type="InterPro" id="IPR011011">
    <property type="entry name" value="Znf_FYVE_PHD"/>
</dbReference>
<dbReference type="PANTHER" id="PTHR47776">
    <property type="entry name" value="F5A8.9 PROTEIN"/>
    <property type="match status" value="1"/>
</dbReference>
<dbReference type="InterPro" id="IPR001965">
    <property type="entry name" value="Znf_PHD"/>
</dbReference>
<dbReference type="EMBL" id="JACGCM010000671">
    <property type="protein sequence ID" value="KAF6169039.1"/>
    <property type="molecule type" value="Genomic_DNA"/>
</dbReference>